<comment type="subcellular location">
    <subcellularLocation>
        <location evidence="1">Nucleus</location>
        <location evidence="1">Nucleolus</location>
    </subcellularLocation>
</comment>
<organism evidence="8 9">
    <name type="scientific">Riccia sorocarpa</name>
    <dbReference type="NCBI Taxonomy" id="122646"/>
    <lineage>
        <taxon>Eukaryota</taxon>
        <taxon>Viridiplantae</taxon>
        <taxon>Streptophyta</taxon>
        <taxon>Embryophyta</taxon>
        <taxon>Marchantiophyta</taxon>
        <taxon>Marchantiopsida</taxon>
        <taxon>Marchantiidae</taxon>
        <taxon>Marchantiales</taxon>
        <taxon>Ricciaceae</taxon>
        <taxon>Riccia</taxon>
    </lineage>
</organism>
<dbReference type="Pfam" id="PF01926">
    <property type="entry name" value="MMR_HSR1"/>
    <property type="match status" value="1"/>
</dbReference>
<feature type="region of interest" description="Disordered" evidence="6">
    <location>
        <begin position="77"/>
        <end position="138"/>
    </location>
</feature>
<dbReference type="PANTHER" id="PTHR11089:SF30">
    <property type="entry name" value="GUANINE NUCLEOTIDE-BINDING PROTEIN-LIKE 3 HOMOLOG"/>
    <property type="match status" value="1"/>
</dbReference>
<evidence type="ECO:0000256" key="4">
    <source>
        <dbReference type="ARBA" id="ARBA00023134"/>
    </source>
</evidence>
<dbReference type="GO" id="GO:0051239">
    <property type="term" value="P:regulation of multicellular organismal process"/>
    <property type="evidence" value="ECO:0007669"/>
    <property type="project" value="UniProtKB-ARBA"/>
</dbReference>
<dbReference type="SUPFAM" id="SSF52540">
    <property type="entry name" value="P-loop containing nucleoside triphosphate hydrolases"/>
    <property type="match status" value="1"/>
</dbReference>
<evidence type="ECO:0000256" key="5">
    <source>
        <dbReference type="ARBA" id="ARBA00023242"/>
    </source>
</evidence>
<dbReference type="Gene3D" id="1.10.1580.10">
    <property type="match status" value="1"/>
</dbReference>
<dbReference type="InterPro" id="IPR030378">
    <property type="entry name" value="G_CP_dom"/>
</dbReference>
<keyword evidence="5" id="KW-0539">Nucleus</keyword>
<feature type="compositionally biased region" description="Acidic residues" evidence="6">
    <location>
        <begin position="96"/>
        <end position="106"/>
    </location>
</feature>
<keyword evidence="4" id="KW-0342">GTP-binding</keyword>
<dbReference type="FunFam" id="3.40.50.300:FF:000571">
    <property type="entry name" value="Guanine nucleotide-binding protein-like NSN1"/>
    <property type="match status" value="1"/>
</dbReference>
<feature type="compositionally biased region" description="Basic residues" evidence="6">
    <location>
        <begin position="25"/>
        <end position="43"/>
    </location>
</feature>
<gene>
    <name evidence="8" type="ORF">R1sor_016711</name>
</gene>
<dbReference type="AlphaFoldDB" id="A0ABD3HJ45"/>
<feature type="compositionally biased region" description="Basic and acidic residues" evidence="6">
    <location>
        <begin position="77"/>
        <end position="86"/>
    </location>
</feature>
<dbReference type="Pfam" id="PF08701">
    <property type="entry name" value="GN3L_Grn1"/>
    <property type="match status" value="1"/>
</dbReference>
<evidence type="ECO:0000313" key="8">
    <source>
        <dbReference type="EMBL" id="KAL3690402.1"/>
    </source>
</evidence>
<dbReference type="GO" id="GO:0050793">
    <property type="term" value="P:regulation of developmental process"/>
    <property type="evidence" value="ECO:0007669"/>
    <property type="project" value="UniProtKB-ARBA"/>
</dbReference>
<dbReference type="PRINTS" id="PR00326">
    <property type="entry name" value="GTP1OBG"/>
</dbReference>
<evidence type="ECO:0000256" key="1">
    <source>
        <dbReference type="ARBA" id="ARBA00004604"/>
    </source>
</evidence>
<proteinExistence type="predicted"/>
<name>A0ABD3HJ45_9MARC</name>
<dbReference type="InterPro" id="IPR023179">
    <property type="entry name" value="GTP-bd_ortho_bundle_sf"/>
</dbReference>
<dbReference type="FunFam" id="1.10.1580.10:FF:000002">
    <property type="entry name" value="Guanine nucleotide-binding protein-like 3 (nucleolar)-like"/>
    <property type="match status" value="1"/>
</dbReference>
<evidence type="ECO:0000256" key="6">
    <source>
        <dbReference type="SAM" id="MobiDB-lite"/>
    </source>
</evidence>
<keyword evidence="9" id="KW-1185">Reference proteome</keyword>
<sequence>MVKKSKKSKSKRMPLRKKYKILKKVKDHHKKKTKEAKKIGNRKQKVEKDPGIPNAWPFREQELAALENRRAKALEEVEKRKQEKKERAAKRKLGIPDDEEMADGEGDGLNKLTKDANERSEEFEQRKRAKVGETVSAPPENSRRSFFKEFQKVVEASDVVIQVLDARDPLGSRCVDVERLVLKSGATKRIILLLNKIDLVPREVAEKWLKYLREELPTVAFKCSTQQQRTNLGRKKPKHVKGKKDVPQSVLVSECLGAENLLQLLKNYSRNQKLKTAITVGVVGFPNVGKSSLINSLKRTRVATVGATPGVTKVVQEIHLDKNVKLLDSPGIVFASTKNDEASATLRNVTKIEQLSDATTPVKEILKLCSKEKLMAIYKIPQFESVDEFIHEVAVVCGKLKKGGVPNTLAAARMVLHDWNNGKIPYYTLPPERHVNTEHLEANIVSEWGKEFDISGLEEVEDVTVNLLPLSSSLHSSQLDSRAPLSMEVDDRTTVDEEEDEDEEEEEDDSDDEEDSD</sequence>
<keyword evidence="2" id="KW-0547">Nucleotide-binding</keyword>
<feature type="region of interest" description="Disordered" evidence="6">
    <location>
        <begin position="477"/>
        <end position="517"/>
    </location>
</feature>
<dbReference type="PANTHER" id="PTHR11089">
    <property type="entry name" value="GTP-BINDING PROTEIN-RELATED"/>
    <property type="match status" value="1"/>
</dbReference>
<evidence type="ECO:0000313" key="9">
    <source>
        <dbReference type="Proteomes" id="UP001633002"/>
    </source>
</evidence>
<reference evidence="8 9" key="1">
    <citation type="submission" date="2024-09" db="EMBL/GenBank/DDBJ databases">
        <title>Chromosome-scale assembly of Riccia sorocarpa.</title>
        <authorList>
            <person name="Paukszto L."/>
        </authorList>
    </citation>
    <scope>NUCLEOTIDE SEQUENCE [LARGE SCALE GENOMIC DNA]</scope>
    <source>
        <strain evidence="8">LP-2024</strain>
        <tissue evidence="8">Aerial parts of the thallus</tissue>
    </source>
</reference>
<evidence type="ECO:0000256" key="3">
    <source>
        <dbReference type="ARBA" id="ARBA00023054"/>
    </source>
</evidence>
<dbReference type="InterPro" id="IPR050755">
    <property type="entry name" value="TRAFAC_YlqF/YawG_RiboMat"/>
</dbReference>
<feature type="region of interest" description="Disordered" evidence="6">
    <location>
        <begin position="25"/>
        <end position="57"/>
    </location>
</feature>
<feature type="compositionally biased region" description="Basic and acidic residues" evidence="6">
    <location>
        <begin position="112"/>
        <end position="126"/>
    </location>
</feature>
<dbReference type="GO" id="GO:0005525">
    <property type="term" value="F:GTP binding"/>
    <property type="evidence" value="ECO:0007669"/>
    <property type="project" value="UniProtKB-KW"/>
</dbReference>
<dbReference type="InterPro" id="IPR027417">
    <property type="entry name" value="P-loop_NTPase"/>
</dbReference>
<dbReference type="EMBL" id="JBJQOH010000004">
    <property type="protein sequence ID" value="KAL3690402.1"/>
    <property type="molecule type" value="Genomic_DNA"/>
</dbReference>
<feature type="domain" description="CP-type G" evidence="7">
    <location>
        <begin position="147"/>
        <end position="335"/>
    </location>
</feature>
<dbReference type="InterPro" id="IPR006073">
    <property type="entry name" value="GTP-bd"/>
</dbReference>
<dbReference type="InterPro" id="IPR014813">
    <property type="entry name" value="Gnl3_N_dom"/>
</dbReference>
<accession>A0ABD3HJ45</accession>
<dbReference type="Gene3D" id="3.40.50.300">
    <property type="entry name" value="P-loop containing nucleotide triphosphate hydrolases"/>
    <property type="match status" value="1"/>
</dbReference>
<dbReference type="PROSITE" id="PS51721">
    <property type="entry name" value="G_CP"/>
    <property type="match status" value="1"/>
</dbReference>
<evidence type="ECO:0000259" key="7">
    <source>
        <dbReference type="PROSITE" id="PS51721"/>
    </source>
</evidence>
<comment type="caution">
    <text evidence="8">The sequence shown here is derived from an EMBL/GenBank/DDBJ whole genome shotgun (WGS) entry which is preliminary data.</text>
</comment>
<protein>
    <recommendedName>
        <fullName evidence="7">CP-type G domain-containing protein</fullName>
    </recommendedName>
</protein>
<dbReference type="CDD" id="cd04178">
    <property type="entry name" value="Nucleostemin_like"/>
    <property type="match status" value="1"/>
</dbReference>
<dbReference type="Proteomes" id="UP001633002">
    <property type="component" value="Unassembled WGS sequence"/>
</dbReference>
<evidence type="ECO:0000256" key="2">
    <source>
        <dbReference type="ARBA" id="ARBA00022741"/>
    </source>
</evidence>
<dbReference type="GO" id="GO:0005730">
    <property type="term" value="C:nucleolus"/>
    <property type="evidence" value="ECO:0007669"/>
    <property type="project" value="UniProtKB-SubCell"/>
</dbReference>
<keyword evidence="3" id="KW-0175">Coiled coil</keyword>
<feature type="compositionally biased region" description="Acidic residues" evidence="6">
    <location>
        <begin position="496"/>
        <end position="517"/>
    </location>
</feature>